<evidence type="ECO:0000313" key="1">
    <source>
        <dbReference type="EMBL" id="MBP2858498.1"/>
    </source>
</evidence>
<gene>
    <name evidence="1" type="ORF">J8657_12885</name>
    <name evidence="2" type="ORF">LF929_016760</name>
</gene>
<reference evidence="1 3" key="1">
    <citation type="submission" date="2021-04" db="EMBL/GenBank/DDBJ databases">
        <title>Genomic and host-range diversity within the Dickeya zeae complex, identification of D. zeae and D. oryzae members, proposal of two novel subspecies D. zeae subsp. zeae subsp. nov. and D. zeae subsp. dombae subsp. nov.</title>
        <authorList>
            <person name="Van Gijsegem F."/>
            <person name="Hugouvieux-Cotte-Pattat N."/>
        </authorList>
    </citation>
    <scope>NUCLEOTIDE SEQUENCE [LARGE SCALE GENOMIC DNA]</scope>
    <source>
        <strain evidence="1 3">FVG03</strain>
    </source>
</reference>
<dbReference type="GeneID" id="302583355"/>
<accession>A0AB39IQT0</accession>
<sequence>MSEIYYIEPEVAGELGDGTDMDTSVHPPLVKKLELCFSGWLGDDLLECYPCFIVSERLFNELKDITQECVFFEKINVTQSDEFIELYPGKELPNFYWMKFSSGKDIFLSDDQRLAVSKRIMNILNNFNISNAIIEKA</sequence>
<proteinExistence type="predicted"/>
<dbReference type="EMBL" id="CP162670">
    <property type="protein sequence ID" value="XDL23889.1"/>
    <property type="molecule type" value="Genomic_DNA"/>
</dbReference>
<dbReference type="AlphaFoldDB" id="A0AB39IQT0"/>
<evidence type="ECO:0000313" key="3">
    <source>
        <dbReference type="Proteomes" id="UP000810130"/>
    </source>
</evidence>
<organism evidence="2">
    <name type="scientific">Dickeya oryzae</name>
    <dbReference type="NCBI Taxonomy" id="1240404"/>
    <lineage>
        <taxon>Bacteria</taxon>
        <taxon>Pseudomonadati</taxon>
        <taxon>Pseudomonadota</taxon>
        <taxon>Gammaproteobacteria</taxon>
        <taxon>Enterobacterales</taxon>
        <taxon>Pectobacteriaceae</taxon>
        <taxon>Dickeya</taxon>
    </lineage>
</organism>
<keyword evidence="3" id="KW-1185">Reference proteome</keyword>
<dbReference type="RefSeq" id="WP_210175144.1">
    <property type="nucleotide sequence ID" value="NZ_CP162670.1"/>
</dbReference>
<reference evidence="2" key="2">
    <citation type="submission" date="2024-07" db="EMBL/GenBank/DDBJ databases">
        <authorList>
            <person name="Pedron J."/>
        </authorList>
    </citation>
    <scope>NUCLEOTIDE SEQUENCE</scope>
    <source>
        <strain evidence="2">A003-S1-M15</strain>
    </source>
</reference>
<name>A0AB39IQT0_9GAMM</name>
<dbReference type="Proteomes" id="UP000810130">
    <property type="component" value="Unassembled WGS sequence"/>
</dbReference>
<evidence type="ECO:0000313" key="2">
    <source>
        <dbReference type="EMBL" id="XDL23889.1"/>
    </source>
</evidence>
<protein>
    <submittedName>
        <fullName evidence="2">Uncharacterized protein</fullName>
    </submittedName>
</protein>
<dbReference type="EMBL" id="JAGJWX010000018">
    <property type="protein sequence ID" value="MBP2858498.1"/>
    <property type="molecule type" value="Genomic_DNA"/>
</dbReference>